<dbReference type="SUPFAM" id="SSF53448">
    <property type="entry name" value="Nucleotide-diphospho-sugar transferases"/>
    <property type="match status" value="1"/>
</dbReference>
<sequence>MLYIVTPTYNRAKELCILYKTLKSQTCLDFKWLVVDDGSTDETPLLIAKFQEDSCVAIDYLKKDNGGKHTAYNLALDYMSKIDCHIVVDSDDWLAMDAVEQILQDLEKTSNKEIGIVYPKYGRNSSPQWLSDNVKYVSIPDIKLKYGLSIETAIVIKNLFIGQLRLPSFEGEKFLSEEIFYIMLSEFGKFLPLNRRIYFFEYLEHGLTNNLFHLWKKNPKSTYLLFKERKKYILQNLSGFNRIVELFKVSLNEQALSLATSKNENIPQELSVGERMLKPLAYLFYLKRYK</sequence>
<proteinExistence type="predicted"/>
<evidence type="ECO:0000313" key="2">
    <source>
        <dbReference type="EMBL" id="PHV58139.1"/>
    </source>
</evidence>
<dbReference type="CDD" id="cd00761">
    <property type="entry name" value="Glyco_tranf_GTA_type"/>
    <property type="match status" value="1"/>
</dbReference>
<protein>
    <submittedName>
        <fullName evidence="2">Glycosyl transferase family A</fullName>
    </submittedName>
</protein>
<dbReference type="RefSeq" id="WP_099421132.1">
    <property type="nucleotide sequence ID" value="NZ_PEBN01000016.1"/>
</dbReference>
<dbReference type="Pfam" id="PF00535">
    <property type="entry name" value="Glycos_transf_2"/>
    <property type="match status" value="1"/>
</dbReference>
<dbReference type="InterPro" id="IPR001173">
    <property type="entry name" value="Glyco_trans_2-like"/>
</dbReference>
<evidence type="ECO:0000259" key="1">
    <source>
        <dbReference type="Pfam" id="PF00535"/>
    </source>
</evidence>
<organism evidence="2 3">
    <name type="scientific">Streptococcus macedonicus</name>
    <name type="common">Streptococcus gallolyticus macedonicus</name>
    <dbReference type="NCBI Taxonomy" id="59310"/>
    <lineage>
        <taxon>Bacteria</taxon>
        <taxon>Bacillati</taxon>
        <taxon>Bacillota</taxon>
        <taxon>Bacilli</taxon>
        <taxon>Lactobacillales</taxon>
        <taxon>Streptococcaceae</taxon>
        <taxon>Streptococcus</taxon>
    </lineage>
</organism>
<feature type="domain" description="Glycosyltransferase 2-like" evidence="1">
    <location>
        <begin position="4"/>
        <end position="134"/>
    </location>
</feature>
<dbReference type="PANTHER" id="PTHR22916:SF3">
    <property type="entry name" value="UDP-GLCNAC:BETAGAL BETA-1,3-N-ACETYLGLUCOSAMINYLTRANSFERASE-LIKE PROTEIN 1"/>
    <property type="match status" value="1"/>
</dbReference>
<dbReference type="InterPro" id="IPR029044">
    <property type="entry name" value="Nucleotide-diphossugar_trans"/>
</dbReference>
<dbReference type="AlphaFoldDB" id="A0AAP8G018"/>
<dbReference type="GO" id="GO:0016758">
    <property type="term" value="F:hexosyltransferase activity"/>
    <property type="evidence" value="ECO:0007669"/>
    <property type="project" value="UniProtKB-ARBA"/>
</dbReference>
<dbReference type="PANTHER" id="PTHR22916">
    <property type="entry name" value="GLYCOSYLTRANSFERASE"/>
    <property type="match status" value="1"/>
</dbReference>
<dbReference type="Gene3D" id="3.90.550.10">
    <property type="entry name" value="Spore Coat Polysaccharide Biosynthesis Protein SpsA, Chain A"/>
    <property type="match status" value="1"/>
</dbReference>
<keyword evidence="2" id="KW-0808">Transferase</keyword>
<accession>A0AAP8G018</accession>
<name>A0AAP8G018_STRMC</name>
<evidence type="ECO:0000313" key="3">
    <source>
        <dbReference type="Proteomes" id="UP000221763"/>
    </source>
</evidence>
<reference evidence="2 3" key="1">
    <citation type="submission" date="2017-10" db="EMBL/GenBank/DDBJ databases">
        <title>Whole-genome sequence of three Streptococcus macedonicus strains isolated from Italian cheeses of the Veneto region.</title>
        <authorList>
            <person name="Treu L."/>
            <person name="De Diego-Diaz B."/>
            <person name="Papadimitriou K."/>
            <person name="Tsakalidou E."/>
            <person name="Corich V."/>
            <person name="Giacomini A."/>
        </authorList>
    </citation>
    <scope>NUCLEOTIDE SEQUENCE [LARGE SCALE GENOMIC DNA]</scope>
    <source>
        <strain evidence="2 3">19AS</strain>
    </source>
</reference>
<dbReference type="Proteomes" id="UP000221763">
    <property type="component" value="Unassembled WGS sequence"/>
</dbReference>
<gene>
    <name evidence="2" type="ORF">CS009_03745</name>
</gene>
<comment type="caution">
    <text evidence="2">The sequence shown here is derived from an EMBL/GenBank/DDBJ whole genome shotgun (WGS) entry which is preliminary data.</text>
</comment>
<dbReference type="EMBL" id="PEBN01000016">
    <property type="protein sequence ID" value="PHV58139.1"/>
    <property type="molecule type" value="Genomic_DNA"/>
</dbReference>